<gene>
    <name evidence="9" type="primary">lspA</name>
    <name evidence="13" type="ORF">GCU54_10815</name>
</gene>
<comment type="catalytic activity">
    <reaction evidence="9 10">
        <text>Release of signal peptides from bacterial membrane prolipoproteins. Hydrolyzes -Xaa-Yaa-Zaa-|-(S,diacylglyceryl)Cys-, in which Xaa is hydrophobic (preferably Leu), and Yaa (Ala or Ser) and Zaa (Gly or Ala) have small, neutral side chains.</text>
        <dbReference type="EC" id="3.4.23.36"/>
    </reaction>
</comment>
<comment type="function">
    <text evidence="9 10">This protein specifically catalyzes the removal of signal peptides from prolipoproteins.</text>
</comment>
<evidence type="ECO:0000256" key="6">
    <source>
        <dbReference type="ARBA" id="ARBA00022801"/>
    </source>
</evidence>
<feature type="active site" evidence="9">
    <location>
        <position position="190"/>
    </location>
</feature>
<dbReference type="PANTHER" id="PTHR33695">
    <property type="entry name" value="LIPOPROTEIN SIGNAL PEPTIDASE"/>
    <property type="match status" value="1"/>
</dbReference>
<name>A0A6P0GH16_9ACTN</name>
<evidence type="ECO:0000256" key="2">
    <source>
        <dbReference type="ARBA" id="ARBA00022475"/>
    </source>
</evidence>
<dbReference type="PROSITE" id="PS00855">
    <property type="entry name" value="SPASE_II"/>
    <property type="match status" value="1"/>
</dbReference>
<dbReference type="NCBIfam" id="TIGR00077">
    <property type="entry name" value="lspA"/>
    <property type="match status" value="1"/>
</dbReference>
<keyword evidence="3 9" id="KW-0645">Protease</keyword>
<evidence type="ECO:0000256" key="8">
    <source>
        <dbReference type="ARBA" id="ARBA00023136"/>
    </source>
</evidence>
<evidence type="ECO:0000256" key="4">
    <source>
        <dbReference type="ARBA" id="ARBA00022692"/>
    </source>
</evidence>
<dbReference type="EC" id="3.4.23.36" evidence="9"/>
<protein>
    <recommendedName>
        <fullName evidence="9">Lipoprotein signal peptidase</fullName>
        <ecNumber evidence="9">3.4.23.36</ecNumber>
    </recommendedName>
    <alternativeName>
        <fullName evidence="9">Prolipoprotein signal peptidase</fullName>
    </alternativeName>
    <alternativeName>
        <fullName evidence="9">Signal peptidase II</fullName>
        <shortName evidence="9">SPase II</shortName>
    </alternativeName>
</protein>
<dbReference type="GO" id="GO:0004190">
    <property type="term" value="F:aspartic-type endopeptidase activity"/>
    <property type="evidence" value="ECO:0007669"/>
    <property type="project" value="UniProtKB-UniRule"/>
</dbReference>
<evidence type="ECO:0000313" key="14">
    <source>
        <dbReference type="Proteomes" id="UP000471126"/>
    </source>
</evidence>
<keyword evidence="5 9" id="KW-0064">Aspartyl protease</keyword>
<dbReference type="UniPathway" id="UPA00665"/>
<feature type="transmembrane region" description="Helical" evidence="9">
    <location>
        <begin position="153"/>
        <end position="174"/>
    </location>
</feature>
<evidence type="ECO:0000256" key="3">
    <source>
        <dbReference type="ARBA" id="ARBA00022670"/>
    </source>
</evidence>
<keyword evidence="2 9" id="KW-1003">Cell membrane</keyword>
<evidence type="ECO:0000256" key="10">
    <source>
        <dbReference type="RuleBase" id="RU000594"/>
    </source>
</evidence>
<keyword evidence="7 9" id="KW-1133">Transmembrane helix</keyword>
<dbReference type="HAMAP" id="MF_00161">
    <property type="entry name" value="LspA"/>
    <property type="match status" value="1"/>
</dbReference>
<evidence type="ECO:0000256" key="5">
    <source>
        <dbReference type="ARBA" id="ARBA00022750"/>
    </source>
</evidence>
<organism evidence="13 14">
    <name type="scientific">Geodermatophilus normandii</name>
    <dbReference type="NCBI Taxonomy" id="1137989"/>
    <lineage>
        <taxon>Bacteria</taxon>
        <taxon>Bacillati</taxon>
        <taxon>Actinomycetota</taxon>
        <taxon>Actinomycetes</taxon>
        <taxon>Geodermatophilales</taxon>
        <taxon>Geodermatophilaceae</taxon>
        <taxon>Geodermatophilus</taxon>
    </lineage>
</organism>
<evidence type="ECO:0000256" key="7">
    <source>
        <dbReference type="ARBA" id="ARBA00022989"/>
    </source>
</evidence>
<comment type="pathway">
    <text evidence="9">Protein modification; lipoprotein biosynthesis (signal peptide cleavage).</text>
</comment>
<evidence type="ECO:0000256" key="1">
    <source>
        <dbReference type="ARBA" id="ARBA00006139"/>
    </source>
</evidence>
<dbReference type="PANTHER" id="PTHR33695:SF1">
    <property type="entry name" value="LIPOPROTEIN SIGNAL PEPTIDASE"/>
    <property type="match status" value="1"/>
</dbReference>
<dbReference type="GO" id="GO:0005886">
    <property type="term" value="C:plasma membrane"/>
    <property type="evidence" value="ECO:0007669"/>
    <property type="project" value="UniProtKB-SubCell"/>
</dbReference>
<accession>A0A6P0GH16</accession>
<dbReference type="Pfam" id="PF01252">
    <property type="entry name" value="Peptidase_A8"/>
    <property type="match status" value="1"/>
</dbReference>
<comment type="subcellular location">
    <subcellularLocation>
        <location evidence="9">Cell membrane</location>
        <topology evidence="9">Multi-pass membrane protein</topology>
    </subcellularLocation>
</comment>
<evidence type="ECO:0000256" key="11">
    <source>
        <dbReference type="RuleBase" id="RU004181"/>
    </source>
</evidence>
<feature type="transmembrane region" description="Helical" evidence="9">
    <location>
        <begin position="77"/>
        <end position="100"/>
    </location>
</feature>
<proteinExistence type="inferred from homology"/>
<dbReference type="EMBL" id="JAAGWE010000016">
    <property type="protein sequence ID" value="NEM06501.1"/>
    <property type="molecule type" value="Genomic_DNA"/>
</dbReference>
<evidence type="ECO:0000256" key="12">
    <source>
        <dbReference type="SAM" id="MobiDB-lite"/>
    </source>
</evidence>
<keyword evidence="6 9" id="KW-0378">Hydrolase</keyword>
<feature type="active site" evidence="9">
    <location>
        <position position="209"/>
    </location>
</feature>
<dbReference type="AlphaFoldDB" id="A0A6P0GH16"/>
<feature type="compositionally biased region" description="Basic and acidic residues" evidence="12">
    <location>
        <begin position="8"/>
        <end position="26"/>
    </location>
</feature>
<keyword evidence="4 9" id="KW-0812">Transmembrane</keyword>
<comment type="similarity">
    <text evidence="1 9 11">Belongs to the peptidase A8 family.</text>
</comment>
<feature type="transmembrane region" description="Helical" evidence="9">
    <location>
        <begin position="204"/>
        <end position="227"/>
    </location>
</feature>
<evidence type="ECO:0000256" key="9">
    <source>
        <dbReference type="HAMAP-Rule" id="MF_00161"/>
    </source>
</evidence>
<evidence type="ECO:0000313" key="13">
    <source>
        <dbReference type="EMBL" id="NEM06501.1"/>
    </source>
</evidence>
<feature type="transmembrane region" description="Helical" evidence="9">
    <location>
        <begin position="120"/>
        <end position="146"/>
    </location>
</feature>
<sequence>MRLPTGDVPHRRDAATAARRPGEHGGRGYRRLVGRPTSGRPETTAHEEPPLSEQPEDAGDDGTAAAAAPVRRPRTRLLALLAVTVFLADLASKLLVVATVDRGENVRLLGGLLYLTHARNTGAAFSFAEGFTVVFTLIAAVVVVVIVRTARRLFSTGWAVALGLVLGGAVGNLVDRVFRDPGFLRGGVVDFVSVFAPDGEVYPIFNVADSAIVCGGLLGAVLALRGIEFDGSRARDRGDDAVSRG</sequence>
<keyword evidence="8 9" id="KW-0472">Membrane</keyword>
<comment type="caution">
    <text evidence="13">The sequence shown here is derived from an EMBL/GenBank/DDBJ whole genome shotgun (WGS) entry which is preliminary data.</text>
</comment>
<feature type="region of interest" description="Disordered" evidence="12">
    <location>
        <begin position="1"/>
        <end position="68"/>
    </location>
</feature>
<dbReference type="Proteomes" id="UP000471126">
    <property type="component" value="Unassembled WGS sequence"/>
</dbReference>
<dbReference type="PRINTS" id="PR00781">
    <property type="entry name" value="LIPOSIGPTASE"/>
</dbReference>
<dbReference type="InterPro" id="IPR001872">
    <property type="entry name" value="Peptidase_A8"/>
</dbReference>
<reference evidence="13 14" key="1">
    <citation type="submission" date="2019-12" db="EMBL/GenBank/DDBJ databases">
        <title>WGS of CPCC 203550 I12A-02606.</title>
        <authorList>
            <person name="Jiang Z."/>
        </authorList>
    </citation>
    <scope>NUCLEOTIDE SEQUENCE [LARGE SCALE GENOMIC DNA]</scope>
    <source>
        <strain evidence="13 14">I12A-02606</strain>
    </source>
</reference>
<dbReference type="GO" id="GO:0006508">
    <property type="term" value="P:proteolysis"/>
    <property type="evidence" value="ECO:0007669"/>
    <property type="project" value="UniProtKB-KW"/>
</dbReference>